<gene>
    <name evidence="2" type="ORF">SAMN06273570_3295</name>
</gene>
<evidence type="ECO:0000313" key="2">
    <source>
        <dbReference type="EMBL" id="SOD38860.1"/>
    </source>
</evidence>
<proteinExistence type="predicted"/>
<reference evidence="3" key="1">
    <citation type="submission" date="2017-09" db="EMBL/GenBank/DDBJ databases">
        <authorList>
            <person name="Varghese N."/>
            <person name="Submissions S."/>
        </authorList>
    </citation>
    <scope>NUCLEOTIDE SEQUENCE [LARGE SCALE GENOMIC DNA]</scope>
    <source>
        <strain evidence="3">JKS000234</strain>
    </source>
</reference>
<evidence type="ECO:0000313" key="3">
    <source>
        <dbReference type="Proteomes" id="UP000219271"/>
    </source>
</evidence>
<dbReference type="SUPFAM" id="SSF53756">
    <property type="entry name" value="UDP-Glycosyltransferase/glycogen phosphorylase"/>
    <property type="match status" value="1"/>
</dbReference>
<accession>A0A286BXK0</accession>
<dbReference type="RefSeq" id="WP_097096724.1">
    <property type="nucleotide sequence ID" value="NZ_OCMY01000001.1"/>
</dbReference>
<keyword evidence="1 2" id="KW-0808">Transferase</keyword>
<dbReference type="OrthoDB" id="9816564at2"/>
<dbReference type="GO" id="GO:0009103">
    <property type="term" value="P:lipopolysaccharide biosynthetic process"/>
    <property type="evidence" value="ECO:0007669"/>
    <property type="project" value="TreeGrafter"/>
</dbReference>
<dbReference type="Proteomes" id="UP000219271">
    <property type="component" value="Unassembled WGS sequence"/>
</dbReference>
<dbReference type="PANTHER" id="PTHR46401:SF2">
    <property type="entry name" value="GLYCOSYLTRANSFERASE WBBK-RELATED"/>
    <property type="match status" value="1"/>
</dbReference>
<dbReference type="Gene3D" id="3.40.50.2000">
    <property type="entry name" value="Glycogen Phosphorylase B"/>
    <property type="match status" value="1"/>
</dbReference>
<organism evidence="2 3">
    <name type="scientific">Candidatus Pantoea floridensis</name>
    <dbReference type="NCBI Taxonomy" id="1938870"/>
    <lineage>
        <taxon>Bacteria</taxon>
        <taxon>Pseudomonadati</taxon>
        <taxon>Pseudomonadota</taxon>
        <taxon>Gammaproteobacteria</taxon>
        <taxon>Enterobacterales</taxon>
        <taxon>Erwiniaceae</taxon>
        <taxon>Pantoea</taxon>
    </lineage>
</organism>
<sequence>MKSILFLSTYPFSKPRHGGQIRLHQLVKKFERNGWTTRSIAVYEQESYLGDELGAYDVPFPVDSKYRMYKGKYVPLINDLLTGQFAISEDDGLDKIIANLPPQIDIIHVEQCWLWPLVGKIKSLPKYKNVIVVFGSQNIEYILKDEILEQYHVNDRDDVIQDIKALELKAVLEADIVAAVTECDVEFMREWHRREIKLAANGIEPWESNILTDKWEKRLPKAPWLLYIASAHPPNFTSFNKIIGESLACIPPDSKLVIAGSVCEHIYKEVLKSKWASINMSRLEFLYVLDDADLAEVKNRAYAYFLPIEHGGGSNLKTAEALYSGKPIIGTISSFRGFEKYSDSPRVNVIRTPEEFFEVTRKVLSNPQPVLEQQERVNLENLTWDKTLDKLYSDVQNYYEASVNA</sequence>
<dbReference type="PANTHER" id="PTHR46401">
    <property type="entry name" value="GLYCOSYLTRANSFERASE WBBK-RELATED"/>
    <property type="match status" value="1"/>
</dbReference>
<dbReference type="GO" id="GO:0016757">
    <property type="term" value="F:glycosyltransferase activity"/>
    <property type="evidence" value="ECO:0007669"/>
    <property type="project" value="TreeGrafter"/>
</dbReference>
<protein>
    <submittedName>
        <fullName evidence="2">Glycosyltransferase involved in cell wall bisynthesis</fullName>
    </submittedName>
</protein>
<name>A0A286BXK0_9GAMM</name>
<evidence type="ECO:0000256" key="1">
    <source>
        <dbReference type="ARBA" id="ARBA00022679"/>
    </source>
</evidence>
<keyword evidence="3" id="KW-1185">Reference proteome</keyword>
<dbReference type="EMBL" id="OCMY01000001">
    <property type="protein sequence ID" value="SOD38860.1"/>
    <property type="molecule type" value="Genomic_DNA"/>
</dbReference>
<dbReference type="AlphaFoldDB" id="A0A286BXK0"/>